<keyword evidence="2" id="KW-1133">Transmembrane helix</keyword>
<sequence>MNGVIIIEGHVQGLSNTRALGEQGIPVIVIDKNNCLARYSKYCKGYFKCPNYNSDDFVPFLLELAAKENLDDWLLLPSNDHAVWSIAKNRDLLSSVFKIVTPELSVVENIYDKSKLLDVAVSCGVEIPRTAYLQTSQSKVDQLVFPVITKGRQGLSFYKATGRKVFFANTEAELAAQLKQIELVFPIENTFTQEFIPFDGKNKTLSFTAFCIKGEIKTFWIGEKLREHPIRFGTATYATSVECEPLLEISKSLLGALNYSGVCEVEYLLDPRDNRYKLIEINARTWLWVGLAKACGVDYATILYRFVNNLEVEYPKKYAVGIGWVNYITDTVFSFSAMAKGKLSIKTYLRSFKAKRVDAFFSFKDLKPSIMFFMLAVYIAIKRS</sequence>
<keyword evidence="4" id="KW-0436">Ligase</keyword>
<name>A0A1G6GHN2_9BACT</name>
<reference evidence="4 5" key="1">
    <citation type="submission" date="2016-09" db="EMBL/GenBank/DDBJ databases">
        <authorList>
            <person name="Capua I."/>
            <person name="De Benedictis P."/>
            <person name="Joannis T."/>
            <person name="Lombin L.H."/>
            <person name="Cattoli G."/>
        </authorList>
    </citation>
    <scope>NUCLEOTIDE SEQUENCE [LARGE SCALE GENOMIC DNA]</scope>
    <source>
        <strain evidence="4 5">A7P-90m</strain>
    </source>
</reference>
<dbReference type="Pfam" id="PF02786">
    <property type="entry name" value="CPSase_L_D2"/>
    <property type="match status" value="1"/>
</dbReference>
<evidence type="ECO:0000313" key="4">
    <source>
        <dbReference type="EMBL" id="SDB81265.1"/>
    </source>
</evidence>
<keyword evidence="1" id="KW-0547">Nucleotide-binding</keyword>
<dbReference type="EMBL" id="FMYP01000001">
    <property type="protein sequence ID" value="SDB81265.1"/>
    <property type="molecule type" value="Genomic_DNA"/>
</dbReference>
<dbReference type="GO" id="GO:0005524">
    <property type="term" value="F:ATP binding"/>
    <property type="evidence" value="ECO:0007669"/>
    <property type="project" value="UniProtKB-UniRule"/>
</dbReference>
<keyword evidence="1" id="KW-0067">ATP-binding</keyword>
<keyword evidence="2" id="KW-0472">Membrane</keyword>
<feature type="transmembrane region" description="Helical" evidence="2">
    <location>
        <begin position="318"/>
        <end position="339"/>
    </location>
</feature>
<dbReference type="InterPro" id="IPR005479">
    <property type="entry name" value="CPAse_ATP-bd"/>
</dbReference>
<organism evidence="4 5">
    <name type="scientific">Williamwhitmania taraxaci</name>
    <dbReference type="NCBI Taxonomy" id="1640674"/>
    <lineage>
        <taxon>Bacteria</taxon>
        <taxon>Pseudomonadati</taxon>
        <taxon>Bacteroidota</taxon>
        <taxon>Bacteroidia</taxon>
        <taxon>Bacteroidales</taxon>
        <taxon>Williamwhitmaniaceae</taxon>
        <taxon>Williamwhitmania</taxon>
    </lineage>
</organism>
<evidence type="ECO:0000256" key="2">
    <source>
        <dbReference type="SAM" id="Phobius"/>
    </source>
</evidence>
<dbReference type="Gene3D" id="3.30.470.20">
    <property type="entry name" value="ATP-grasp fold, B domain"/>
    <property type="match status" value="1"/>
</dbReference>
<dbReference type="Gene3D" id="3.40.50.20">
    <property type="match status" value="1"/>
</dbReference>
<dbReference type="RefSeq" id="WP_092433987.1">
    <property type="nucleotide sequence ID" value="NZ_FMYP01000001.1"/>
</dbReference>
<evidence type="ECO:0000259" key="3">
    <source>
        <dbReference type="PROSITE" id="PS50975"/>
    </source>
</evidence>
<dbReference type="OrthoDB" id="783569at2"/>
<dbReference type="InterPro" id="IPR011761">
    <property type="entry name" value="ATP-grasp"/>
</dbReference>
<dbReference type="SUPFAM" id="SSF56059">
    <property type="entry name" value="Glutathione synthetase ATP-binding domain-like"/>
    <property type="match status" value="1"/>
</dbReference>
<protein>
    <submittedName>
        <fullName evidence="4">Predicted ATP-dependent carboligase, ATP-grasp superfamily</fullName>
    </submittedName>
</protein>
<dbReference type="GO" id="GO:0046872">
    <property type="term" value="F:metal ion binding"/>
    <property type="evidence" value="ECO:0007669"/>
    <property type="project" value="InterPro"/>
</dbReference>
<proteinExistence type="predicted"/>
<dbReference type="Proteomes" id="UP000199452">
    <property type="component" value="Unassembled WGS sequence"/>
</dbReference>
<evidence type="ECO:0000256" key="1">
    <source>
        <dbReference type="PROSITE-ProRule" id="PRU00409"/>
    </source>
</evidence>
<keyword evidence="2" id="KW-0812">Transmembrane</keyword>
<dbReference type="AlphaFoldDB" id="A0A1G6GHN2"/>
<dbReference type="GO" id="GO:0016874">
    <property type="term" value="F:ligase activity"/>
    <property type="evidence" value="ECO:0007669"/>
    <property type="project" value="UniProtKB-KW"/>
</dbReference>
<dbReference type="STRING" id="1640674.SAMN05216323_100150"/>
<dbReference type="PROSITE" id="PS50975">
    <property type="entry name" value="ATP_GRASP"/>
    <property type="match status" value="1"/>
</dbReference>
<feature type="transmembrane region" description="Helical" evidence="2">
    <location>
        <begin position="285"/>
        <end position="306"/>
    </location>
</feature>
<accession>A0A1G6GHN2</accession>
<gene>
    <name evidence="4" type="ORF">SAMN05216323_100150</name>
</gene>
<evidence type="ECO:0000313" key="5">
    <source>
        <dbReference type="Proteomes" id="UP000199452"/>
    </source>
</evidence>
<feature type="transmembrane region" description="Helical" evidence="2">
    <location>
        <begin position="360"/>
        <end position="381"/>
    </location>
</feature>
<keyword evidence="5" id="KW-1185">Reference proteome</keyword>
<feature type="domain" description="ATP-grasp" evidence="3">
    <location>
        <begin position="117"/>
        <end position="308"/>
    </location>
</feature>